<evidence type="ECO:0000313" key="1">
    <source>
        <dbReference type="EMBL" id="GFH09273.1"/>
    </source>
</evidence>
<name>A0A699YGQ4_HAELA</name>
<feature type="non-terminal residue" evidence="1">
    <location>
        <position position="1"/>
    </location>
</feature>
<comment type="caution">
    <text evidence="1">The sequence shown here is derived from an EMBL/GenBank/DDBJ whole genome shotgun (WGS) entry which is preliminary data.</text>
</comment>
<keyword evidence="2" id="KW-1185">Reference proteome</keyword>
<evidence type="ECO:0000313" key="2">
    <source>
        <dbReference type="Proteomes" id="UP000485058"/>
    </source>
</evidence>
<sequence length="27" mass="2698">MKANGRPLALAFEAAGFSGSDTIGSND</sequence>
<dbReference type="EMBL" id="BLLF01000221">
    <property type="protein sequence ID" value="GFH09273.1"/>
    <property type="molecule type" value="Genomic_DNA"/>
</dbReference>
<gene>
    <name evidence="1" type="ORF">HaLaN_04381</name>
</gene>
<dbReference type="AlphaFoldDB" id="A0A699YGQ4"/>
<organism evidence="1 2">
    <name type="scientific">Haematococcus lacustris</name>
    <name type="common">Green alga</name>
    <name type="synonym">Haematococcus pluvialis</name>
    <dbReference type="NCBI Taxonomy" id="44745"/>
    <lineage>
        <taxon>Eukaryota</taxon>
        <taxon>Viridiplantae</taxon>
        <taxon>Chlorophyta</taxon>
        <taxon>core chlorophytes</taxon>
        <taxon>Chlorophyceae</taxon>
        <taxon>CS clade</taxon>
        <taxon>Chlamydomonadales</taxon>
        <taxon>Haematococcaceae</taxon>
        <taxon>Haematococcus</taxon>
    </lineage>
</organism>
<dbReference type="Proteomes" id="UP000485058">
    <property type="component" value="Unassembled WGS sequence"/>
</dbReference>
<reference evidence="1 2" key="1">
    <citation type="submission" date="2020-02" db="EMBL/GenBank/DDBJ databases">
        <title>Draft genome sequence of Haematococcus lacustris strain NIES-144.</title>
        <authorList>
            <person name="Morimoto D."/>
            <person name="Nakagawa S."/>
            <person name="Yoshida T."/>
            <person name="Sawayama S."/>
        </authorList>
    </citation>
    <scope>NUCLEOTIDE SEQUENCE [LARGE SCALE GENOMIC DNA]</scope>
    <source>
        <strain evidence="1 2">NIES-144</strain>
    </source>
</reference>
<protein>
    <submittedName>
        <fullName evidence="1">Uncharacterized protein</fullName>
    </submittedName>
</protein>
<accession>A0A699YGQ4</accession>
<proteinExistence type="predicted"/>